<organism evidence="8 9">
    <name type="scientific">Rhagologus leucostigma</name>
    <dbReference type="NCBI Taxonomy" id="156170"/>
    <lineage>
        <taxon>Eukaryota</taxon>
        <taxon>Metazoa</taxon>
        <taxon>Chordata</taxon>
        <taxon>Craniata</taxon>
        <taxon>Vertebrata</taxon>
        <taxon>Euteleostomi</taxon>
        <taxon>Archelosauria</taxon>
        <taxon>Archosauria</taxon>
        <taxon>Dinosauria</taxon>
        <taxon>Saurischia</taxon>
        <taxon>Theropoda</taxon>
        <taxon>Coelurosauria</taxon>
        <taxon>Aves</taxon>
        <taxon>Neognathae</taxon>
        <taxon>Neoaves</taxon>
        <taxon>Telluraves</taxon>
        <taxon>Australaves</taxon>
        <taxon>Passeriformes</taxon>
        <taxon>Corvoidea</taxon>
        <taxon>Pachycephalidae</taxon>
        <taxon>Rhagologus</taxon>
    </lineage>
</organism>
<gene>
    <name evidence="8" type="primary">Ervk8_2</name>
    <name evidence="8" type="ORF">RHALEU_R16229</name>
</gene>
<evidence type="ECO:0000259" key="7">
    <source>
        <dbReference type="PROSITE" id="PS50994"/>
    </source>
</evidence>
<keyword evidence="2" id="KW-0548">Nucleotidyltransferase</keyword>
<dbReference type="EMBL" id="VZTD01005653">
    <property type="protein sequence ID" value="NXB25815.1"/>
    <property type="molecule type" value="Genomic_DNA"/>
</dbReference>
<keyword evidence="6" id="KW-0695">RNA-directed DNA polymerase</keyword>
<dbReference type="PROSITE" id="PS50994">
    <property type="entry name" value="INTEGRASE"/>
    <property type="match status" value="1"/>
</dbReference>
<keyword evidence="9" id="KW-1185">Reference proteome</keyword>
<evidence type="ECO:0000256" key="1">
    <source>
        <dbReference type="ARBA" id="ARBA00022679"/>
    </source>
</evidence>
<dbReference type="Gene3D" id="3.30.420.10">
    <property type="entry name" value="Ribonuclease H-like superfamily/Ribonuclease H"/>
    <property type="match status" value="1"/>
</dbReference>
<evidence type="ECO:0000313" key="8">
    <source>
        <dbReference type="EMBL" id="NXB25815.1"/>
    </source>
</evidence>
<feature type="non-terminal residue" evidence="8">
    <location>
        <position position="1"/>
    </location>
</feature>
<reference evidence="8 9" key="1">
    <citation type="submission" date="2019-09" db="EMBL/GenBank/DDBJ databases">
        <title>Bird 10,000 Genomes (B10K) Project - Family phase.</title>
        <authorList>
            <person name="Zhang G."/>
        </authorList>
    </citation>
    <scope>NUCLEOTIDE SEQUENCE [LARGE SCALE GENOMIC DNA]</scope>
    <source>
        <strain evidence="8">B10K-DU-029-40</strain>
        <tissue evidence="8">Muscle</tissue>
    </source>
</reference>
<dbReference type="GO" id="GO:0003964">
    <property type="term" value="F:RNA-directed DNA polymerase activity"/>
    <property type="evidence" value="ECO:0007669"/>
    <property type="project" value="UniProtKB-KW"/>
</dbReference>
<name>A0A7K8CF90_9CORV</name>
<evidence type="ECO:0000256" key="3">
    <source>
        <dbReference type="ARBA" id="ARBA00022722"/>
    </source>
</evidence>
<dbReference type="InterPro" id="IPR012337">
    <property type="entry name" value="RNaseH-like_sf"/>
</dbReference>
<feature type="non-terminal residue" evidence="8">
    <location>
        <position position="95"/>
    </location>
</feature>
<dbReference type="PANTHER" id="PTHR41694:SF3">
    <property type="entry name" value="RNA-DIRECTED DNA POLYMERASE-RELATED"/>
    <property type="match status" value="1"/>
</dbReference>
<dbReference type="AlphaFoldDB" id="A0A7K8CF90"/>
<dbReference type="SUPFAM" id="SSF53098">
    <property type="entry name" value="Ribonuclease H-like"/>
    <property type="match status" value="1"/>
</dbReference>
<dbReference type="GO" id="GO:0015074">
    <property type="term" value="P:DNA integration"/>
    <property type="evidence" value="ECO:0007669"/>
    <property type="project" value="InterPro"/>
</dbReference>
<dbReference type="PANTHER" id="PTHR41694">
    <property type="entry name" value="ENDOGENOUS RETROVIRUS GROUP K MEMBER POL PROTEIN"/>
    <property type="match status" value="1"/>
</dbReference>
<dbReference type="InterPro" id="IPR001584">
    <property type="entry name" value="Integrase_cat-core"/>
</dbReference>
<dbReference type="Proteomes" id="UP000564948">
    <property type="component" value="Unassembled WGS sequence"/>
</dbReference>
<feature type="domain" description="Integrase catalytic" evidence="7">
    <location>
        <begin position="1"/>
        <end position="72"/>
    </location>
</feature>
<evidence type="ECO:0000256" key="4">
    <source>
        <dbReference type="ARBA" id="ARBA00022759"/>
    </source>
</evidence>
<dbReference type="InterPro" id="IPR036397">
    <property type="entry name" value="RNaseH_sf"/>
</dbReference>
<keyword evidence="1" id="KW-0808">Transferase</keyword>
<dbReference type="GO" id="GO:0016787">
    <property type="term" value="F:hydrolase activity"/>
    <property type="evidence" value="ECO:0007669"/>
    <property type="project" value="UniProtKB-KW"/>
</dbReference>
<accession>A0A7K8CF90</accession>
<evidence type="ECO:0000256" key="6">
    <source>
        <dbReference type="ARBA" id="ARBA00022918"/>
    </source>
</evidence>
<sequence>IQHTTGIPHPPTGQALIERAHSTLKHLLGQQKEGMQGTTSQDRLHKTLYVLNFLNCYSDSKTLPIMRHFGQSAAATEIKAPVLIKDLESGKILGP</sequence>
<dbReference type="GO" id="GO:0004519">
    <property type="term" value="F:endonuclease activity"/>
    <property type="evidence" value="ECO:0007669"/>
    <property type="project" value="UniProtKB-KW"/>
</dbReference>
<keyword evidence="5" id="KW-0378">Hydrolase</keyword>
<evidence type="ECO:0000313" key="9">
    <source>
        <dbReference type="Proteomes" id="UP000564948"/>
    </source>
</evidence>
<evidence type="ECO:0000256" key="5">
    <source>
        <dbReference type="ARBA" id="ARBA00022801"/>
    </source>
</evidence>
<keyword evidence="3" id="KW-0540">Nuclease</keyword>
<keyword evidence="4" id="KW-0255">Endonuclease</keyword>
<protein>
    <submittedName>
        <fullName evidence="8">POK8 protein</fullName>
    </submittedName>
</protein>
<evidence type="ECO:0000256" key="2">
    <source>
        <dbReference type="ARBA" id="ARBA00022695"/>
    </source>
</evidence>
<comment type="caution">
    <text evidence="8">The sequence shown here is derived from an EMBL/GenBank/DDBJ whole genome shotgun (WGS) entry which is preliminary data.</text>
</comment>
<dbReference type="GO" id="GO:0035613">
    <property type="term" value="F:RNA stem-loop binding"/>
    <property type="evidence" value="ECO:0007669"/>
    <property type="project" value="TreeGrafter"/>
</dbReference>
<proteinExistence type="predicted"/>